<accession>A0AAF0FUY2</accession>
<evidence type="ECO:0000313" key="3">
    <source>
        <dbReference type="Proteomes" id="UP001218895"/>
    </source>
</evidence>
<organism evidence="2 3">
    <name type="scientific">Methanomicrobium antiquum</name>
    <dbReference type="NCBI Taxonomy" id="487686"/>
    <lineage>
        <taxon>Archaea</taxon>
        <taxon>Methanobacteriati</taxon>
        <taxon>Methanobacteriota</taxon>
        <taxon>Stenosarchaea group</taxon>
        <taxon>Methanomicrobia</taxon>
        <taxon>Methanomicrobiales</taxon>
        <taxon>Methanomicrobiaceae</taxon>
        <taxon>Methanomicrobium</taxon>
    </lineage>
</organism>
<dbReference type="KEGG" id="manq:L1994_09635"/>
<dbReference type="RefSeq" id="WP_278099232.1">
    <property type="nucleotide sequence ID" value="NZ_CP091092.1"/>
</dbReference>
<evidence type="ECO:0000256" key="1">
    <source>
        <dbReference type="SAM" id="Phobius"/>
    </source>
</evidence>
<keyword evidence="3" id="KW-1185">Reference proteome</keyword>
<evidence type="ECO:0000313" key="2">
    <source>
        <dbReference type="EMBL" id="WFN36395.1"/>
    </source>
</evidence>
<feature type="transmembrane region" description="Helical" evidence="1">
    <location>
        <begin position="7"/>
        <end position="38"/>
    </location>
</feature>
<protein>
    <submittedName>
        <fullName evidence="2">Uncharacterized protein</fullName>
    </submittedName>
</protein>
<dbReference type="AlphaFoldDB" id="A0AAF0FUY2"/>
<keyword evidence="1" id="KW-0472">Membrane</keyword>
<dbReference type="GeneID" id="79950659"/>
<gene>
    <name evidence="2" type="ORF">L1994_09635</name>
</gene>
<dbReference type="Proteomes" id="UP001218895">
    <property type="component" value="Chromosome"/>
</dbReference>
<proteinExistence type="predicted"/>
<reference evidence="2" key="1">
    <citation type="submission" date="2022-01" db="EMBL/GenBank/DDBJ databases">
        <title>Complete genome of Methanomicrobium antiquum DSM 21220.</title>
        <authorList>
            <person name="Chen S.-C."/>
            <person name="You Y.-T."/>
            <person name="Zhou Y.-Z."/>
            <person name="Lai M.-C."/>
        </authorList>
    </citation>
    <scope>NUCLEOTIDE SEQUENCE</scope>
    <source>
        <strain evidence="2">DSM 21220</strain>
    </source>
</reference>
<keyword evidence="1" id="KW-0812">Transmembrane</keyword>
<name>A0AAF0FUY2_9EURY</name>
<keyword evidence="1" id="KW-1133">Transmembrane helix</keyword>
<dbReference type="EMBL" id="CP091092">
    <property type="protein sequence ID" value="WFN36395.1"/>
    <property type="molecule type" value="Genomic_DNA"/>
</dbReference>
<sequence length="134" mass="15232">MEKRTKIIIGIIIIAIIAVLIYTNSLLVIPALILGFIFPDSYQVDLIEINSNLVDVENRTLISLSEEKFIKYPELRELFYNVTPTGEDEFNGEKTIFVNQISLSQDKAEEIQKEFGPGTIYWKGGYYGILIAQP</sequence>